<evidence type="ECO:0000313" key="5">
    <source>
        <dbReference type="Proteomes" id="UP000676917"/>
    </source>
</evidence>
<dbReference type="InterPro" id="IPR002068">
    <property type="entry name" value="A-crystallin/Hsp20_dom"/>
</dbReference>
<comment type="caution">
    <text evidence="4">The sequence shown here is derived from an EMBL/GenBank/DDBJ whole genome shotgun (WGS) entry which is preliminary data.</text>
</comment>
<evidence type="ECO:0000256" key="1">
    <source>
        <dbReference type="PROSITE-ProRule" id="PRU00285"/>
    </source>
</evidence>
<dbReference type="EMBL" id="BORP01000002">
    <property type="protein sequence ID" value="GIO26964.1"/>
    <property type="molecule type" value="Genomic_DNA"/>
</dbReference>
<organism evidence="4 5">
    <name type="scientific">Ornithinibacillus bavariensis</name>
    <dbReference type="NCBI Taxonomy" id="545502"/>
    <lineage>
        <taxon>Bacteria</taxon>
        <taxon>Bacillati</taxon>
        <taxon>Bacillota</taxon>
        <taxon>Bacilli</taxon>
        <taxon>Bacillales</taxon>
        <taxon>Bacillaceae</taxon>
        <taxon>Ornithinibacillus</taxon>
    </lineage>
</organism>
<dbReference type="RefSeq" id="WP_212920451.1">
    <property type="nucleotide sequence ID" value="NZ_BORP01000002.1"/>
</dbReference>
<dbReference type="InterPro" id="IPR008978">
    <property type="entry name" value="HSP20-like_chaperone"/>
</dbReference>
<keyword evidence="4" id="KW-0167">Capsid protein</keyword>
<dbReference type="AlphaFoldDB" id="A0A920C7A5"/>
<protein>
    <submittedName>
        <fullName evidence="4">Spore coat protein P</fullName>
    </submittedName>
</protein>
<accession>A0A920C7A5</accession>
<feature type="domain" description="SHSP" evidence="3">
    <location>
        <begin position="47"/>
        <end position="156"/>
    </location>
</feature>
<name>A0A920C7A5_9BACI</name>
<evidence type="ECO:0000259" key="3">
    <source>
        <dbReference type="PROSITE" id="PS01031"/>
    </source>
</evidence>
<dbReference type="SUPFAM" id="SSF49764">
    <property type="entry name" value="HSP20-like chaperones"/>
    <property type="match status" value="1"/>
</dbReference>
<evidence type="ECO:0000313" key="4">
    <source>
        <dbReference type="EMBL" id="GIO26964.1"/>
    </source>
</evidence>
<gene>
    <name evidence="4" type="primary">cotP</name>
    <name evidence="4" type="ORF">J43TS3_15750</name>
</gene>
<keyword evidence="5" id="KW-1185">Reference proteome</keyword>
<dbReference type="Gene3D" id="2.60.40.790">
    <property type="match status" value="1"/>
</dbReference>
<dbReference type="Proteomes" id="UP000676917">
    <property type="component" value="Unassembled WGS sequence"/>
</dbReference>
<reference evidence="4" key="1">
    <citation type="submission" date="2021-03" db="EMBL/GenBank/DDBJ databases">
        <title>Antimicrobial resistance genes in bacteria isolated from Japanese honey, and their potential for conferring macrolide and lincosamide resistance in the American foulbrood pathogen Paenibacillus larvae.</title>
        <authorList>
            <person name="Okamoto M."/>
            <person name="Kumagai M."/>
            <person name="Kanamori H."/>
            <person name="Takamatsu D."/>
        </authorList>
    </citation>
    <scope>NUCLEOTIDE SEQUENCE</scope>
    <source>
        <strain evidence="4">J43TS3</strain>
    </source>
</reference>
<evidence type="ECO:0000256" key="2">
    <source>
        <dbReference type="RuleBase" id="RU003616"/>
    </source>
</evidence>
<dbReference type="Pfam" id="PF00011">
    <property type="entry name" value="HSP20"/>
    <property type="match status" value="1"/>
</dbReference>
<dbReference type="CDD" id="cd06464">
    <property type="entry name" value="ACD_sHsps-like"/>
    <property type="match status" value="1"/>
</dbReference>
<sequence length="156" mass="18449">MDIEKVKKWVDFTQDFQKSSLWPNKNENYSPEKFFKGNEKKDRPVVLQKEKDFPKVDVYRDDTYVYMLIEVPGIDPKALQISLQSKHQLIIKGNVQQPFISPETAVRKERFYGSFERIIQLPEPTEPQLIQLSSYQGVIQVIYPRSNEITPLHFSW</sequence>
<comment type="similarity">
    <text evidence="1 2">Belongs to the small heat shock protein (HSP20) family.</text>
</comment>
<proteinExistence type="inferred from homology"/>
<keyword evidence="4" id="KW-0946">Virion</keyword>
<dbReference type="PROSITE" id="PS01031">
    <property type="entry name" value="SHSP"/>
    <property type="match status" value="1"/>
</dbReference>